<proteinExistence type="predicted"/>
<evidence type="ECO:0008006" key="3">
    <source>
        <dbReference type="Google" id="ProtNLM"/>
    </source>
</evidence>
<accession>A0ABT4Z9U5</accession>
<evidence type="ECO:0000313" key="1">
    <source>
        <dbReference type="EMBL" id="MDB6176124.1"/>
    </source>
</evidence>
<evidence type="ECO:0000313" key="2">
    <source>
        <dbReference type="Proteomes" id="UP001165641"/>
    </source>
</evidence>
<dbReference type="RefSeq" id="WP_271887252.1">
    <property type="nucleotide sequence ID" value="NZ_JAQBIE010000001.1"/>
</dbReference>
<gene>
    <name evidence="1" type="ORF">PAF17_01215</name>
</gene>
<reference evidence="1" key="1">
    <citation type="submission" date="2022-12" db="EMBL/GenBank/DDBJ databases">
        <title>Paracoccus onchidii sp. nov., isolated from a marine invertebrate from the South China Sea.</title>
        <authorList>
            <person name="Xu S."/>
            <person name="Liu Z."/>
            <person name="Xu Y."/>
        </authorList>
    </citation>
    <scope>NUCLEOTIDE SEQUENCE</scope>
    <source>
        <strain evidence="1">Z330</strain>
    </source>
</reference>
<dbReference type="PROSITE" id="PS51257">
    <property type="entry name" value="PROKAR_LIPOPROTEIN"/>
    <property type="match status" value="1"/>
</dbReference>
<name>A0ABT4Z9U5_9RHOB</name>
<sequence length="259" mass="27560">MQPALRQPLTVAAALVACGLVWGCSGDNRDGRPPEKPDHVTAQVVTDGKVGGKPALSRARISTKSGEILILEEDGSVTKMDLDSDAGRDAFDVTEADLMALNANLDLDFGAGRGGSLPSYRSGRKTAQEKALEEFAKRTQPALPDWDESRIVEAEDFIGSKVATLGDGDRADLVEVTANLREGVDADIAFSYATCALAGWAKGEGAKYGRHIRTLQQTRDGKLLIGAAFTISDSKPMGLRVMETNETLRECKARGIPAA</sequence>
<keyword evidence="2" id="KW-1185">Reference proteome</keyword>
<dbReference type="EMBL" id="JAQBIE010000001">
    <property type="protein sequence ID" value="MDB6176124.1"/>
    <property type="molecule type" value="Genomic_DNA"/>
</dbReference>
<dbReference type="Proteomes" id="UP001165641">
    <property type="component" value="Unassembled WGS sequence"/>
</dbReference>
<protein>
    <recommendedName>
        <fullName evidence="3">Lipoprotein</fullName>
    </recommendedName>
</protein>
<comment type="caution">
    <text evidence="1">The sequence shown here is derived from an EMBL/GenBank/DDBJ whole genome shotgun (WGS) entry which is preliminary data.</text>
</comment>
<organism evidence="1 2">
    <name type="scientific">Paracoccus onchidii</name>
    <dbReference type="NCBI Taxonomy" id="3017813"/>
    <lineage>
        <taxon>Bacteria</taxon>
        <taxon>Pseudomonadati</taxon>
        <taxon>Pseudomonadota</taxon>
        <taxon>Alphaproteobacteria</taxon>
        <taxon>Rhodobacterales</taxon>
        <taxon>Paracoccaceae</taxon>
        <taxon>Paracoccus</taxon>
    </lineage>
</organism>